<feature type="non-terminal residue" evidence="12">
    <location>
        <position position="388"/>
    </location>
</feature>
<evidence type="ECO:0000256" key="5">
    <source>
        <dbReference type="ARBA" id="ARBA00022737"/>
    </source>
</evidence>
<dbReference type="PANTHER" id="PTHR48063:SF112">
    <property type="entry name" value="RECEPTOR LIKE PROTEIN 30-LIKE"/>
    <property type="match status" value="1"/>
</dbReference>
<evidence type="ECO:0000256" key="3">
    <source>
        <dbReference type="ARBA" id="ARBA00022692"/>
    </source>
</evidence>
<reference evidence="13" key="1">
    <citation type="submission" date="2016-06" db="EMBL/GenBank/DDBJ databases">
        <title>Parallel loss of symbiosis genes in relatives of nitrogen-fixing non-legume Parasponia.</title>
        <authorList>
            <person name="Van Velzen R."/>
            <person name="Holmer R."/>
            <person name="Bu F."/>
            <person name="Rutten L."/>
            <person name="Van Zeijl A."/>
            <person name="Liu W."/>
            <person name="Santuari L."/>
            <person name="Cao Q."/>
            <person name="Sharma T."/>
            <person name="Shen D."/>
            <person name="Roswanjaya Y."/>
            <person name="Wardhani T."/>
            <person name="Kalhor M.S."/>
            <person name="Jansen J."/>
            <person name="Van den Hoogen J."/>
            <person name="Gungor B."/>
            <person name="Hartog M."/>
            <person name="Hontelez J."/>
            <person name="Verver J."/>
            <person name="Yang W.-C."/>
            <person name="Schijlen E."/>
            <person name="Repin R."/>
            <person name="Schilthuizen M."/>
            <person name="Schranz E."/>
            <person name="Heidstra R."/>
            <person name="Miyata K."/>
            <person name="Fedorova E."/>
            <person name="Kohlen W."/>
            <person name="Bisseling T."/>
            <person name="Smit S."/>
            <person name="Geurts R."/>
        </authorList>
    </citation>
    <scope>NUCLEOTIDE SEQUENCE [LARGE SCALE GENOMIC DNA]</scope>
    <source>
        <strain evidence="13">cv. RG33-2</strain>
    </source>
</reference>
<evidence type="ECO:0000313" key="13">
    <source>
        <dbReference type="Proteomes" id="UP000237000"/>
    </source>
</evidence>
<comment type="subcellular location">
    <subcellularLocation>
        <location evidence="1">Membrane</location>
        <topology evidence="1">Single-pass type I membrane protein</topology>
    </subcellularLocation>
</comment>
<proteinExistence type="predicted"/>
<evidence type="ECO:0000256" key="4">
    <source>
        <dbReference type="ARBA" id="ARBA00022729"/>
    </source>
</evidence>
<dbReference type="InParanoid" id="A0A2P5AG79"/>
<dbReference type="Pfam" id="PF13516">
    <property type="entry name" value="LRR_6"/>
    <property type="match status" value="1"/>
</dbReference>
<dbReference type="InterPro" id="IPR032675">
    <property type="entry name" value="LRR_dom_sf"/>
</dbReference>
<keyword evidence="4 10" id="KW-0732">Signal</keyword>
<dbReference type="AlphaFoldDB" id="A0A2P5AG79"/>
<dbReference type="STRING" id="63057.A0A2P5AG79"/>
<evidence type="ECO:0000256" key="10">
    <source>
        <dbReference type="SAM" id="SignalP"/>
    </source>
</evidence>
<sequence>MEKLLRTAGLFLVFLTFLEGVQLCFCMNSTLGCIEGERQALLKLKQSFQDNSSRLSSWTGKDCCKWEGVSCGNTGHVAKLDLSTSNGSLITDKSSYSYKSYDLYNSWKQVSAPEVDPCLVELKHLVYLDLSGNDFQGSRIPKFLGSLKHLRYLDLSYAGFGGMIPRQLGNLTSLRYLDLSCQEYVLSSSGGLYADNFQWATSLSSLHHLDLSCIDLGKALDVMQVLNTLPSLLHINLELCGIYHTHFPRGSFNTTFLARTNFLGLAYNMLSGPIPNALQNMTALRELDLSDNSFNSTVPLWLVNSKNLVRLRLRENSFNYIEGGLLSILDKVCSLKSLDLSFNYFQGDGVLGSNYGNSSRCLVYDLDFLDLRGSEIGGRIPNWFGQLK</sequence>
<evidence type="ECO:0000256" key="8">
    <source>
        <dbReference type="ARBA" id="ARBA00023170"/>
    </source>
</evidence>
<keyword evidence="2" id="KW-0433">Leucine-rich repeat</keyword>
<feature type="domain" description="Leucine-rich repeat-containing N-terminal plant-type" evidence="11">
    <location>
        <begin position="36"/>
        <end position="71"/>
    </location>
</feature>
<evidence type="ECO:0000256" key="6">
    <source>
        <dbReference type="ARBA" id="ARBA00022989"/>
    </source>
</evidence>
<name>A0A2P5AG79_TREOI</name>
<dbReference type="OrthoDB" id="1162489at2759"/>
<evidence type="ECO:0000259" key="11">
    <source>
        <dbReference type="Pfam" id="PF08263"/>
    </source>
</evidence>
<dbReference type="EMBL" id="JXTC01000879">
    <property type="protein sequence ID" value="PON35542.1"/>
    <property type="molecule type" value="Genomic_DNA"/>
</dbReference>
<keyword evidence="9" id="KW-0325">Glycoprotein</keyword>
<evidence type="ECO:0000256" key="2">
    <source>
        <dbReference type="ARBA" id="ARBA00022614"/>
    </source>
</evidence>
<evidence type="ECO:0000313" key="12">
    <source>
        <dbReference type="EMBL" id="PON35542.1"/>
    </source>
</evidence>
<gene>
    <name evidence="12" type="ORF">TorRG33x02_351170</name>
</gene>
<keyword evidence="3" id="KW-0812">Transmembrane</keyword>
<dbReference type="InterPro" id="IPR046956">
    <property type="entry name" value="RLP23-like"/>
</dbReference>
<dbReference type="Proteomes" id="UP000237000">
    <property type="component" value="Unassembled WGS sequence"/>
</dbReference>
<protein>
    <submittedName>
        <fullName evidence="12">LRR domain containing protein</fullName>
    </submittedName>
</protein>
<keyword evidence="8" id="KW-0675">Receptor</keyword>
<dbReference type="PANTHER" id="PTHR48063">
    <property type="entry name" value="LRR RECEPTOR-LIKE KINASE"/>
    <property type="match status" value="1"/>
</dbReference>
<comment type="caution">
    <text evidence="12">The sequence shown here is derived from an EMBL/GenBank/DDBJ whole genome shotgun (WGS) entry which is preliminary data.</text>
</comment>
<organism evidence="12 13">
    <name type="scientific">Trema orientale</name>
    <name type="common">Charcoal tree</name>
    <name type="synonym">Celtis orientalis</name>
    <dbReference type="NCBI Taxonomy" id="63057"/>
    <lineage>
        <taxon>Eukaryota</taxon>
        <taxon>Viridiplantae</taxon>
        <taxon>Streptophyta</taxon>
        <taxon>Embryophyta</taxon>
        <taxon>Tracheophyta</taxon>
        <taxon>Spermatophyta</taxon>
        <taxon>Magnoliopsida</taxon>
        <taxon>eudicotyledons</taxon>
        <taxon>Gunneridae</taxon>
        <taxon>Pentapetalae</taxon>
        <taxon>rosids</taxon>
        <taxon>fabids</taxon>
        <taxon>Rosales</taxon>
        <taxon>Cannabaceae</taxon>
        <taxon>Trema</taxon>
    </lineage>
</organism>
<dbReference type="InterPro" id="IPR001611">
    <property type="entry name" value="Leu-rich_rpt"/>
</dbReference>
<keyword evidence="5" id="KW-0677">Repeat</keyword>
<evidence type="ECO:0000256" key="7">
    <source>
        <dbReference type="ARBA" id="ARBA00023136"/>
    </source>
</evidence>
<feature type="signal peptide" evidence="10">
    <location>
        <begin position="1"/>
        <end position="26"/>
    </location>
</feature>
<keyword evidence="13" id="KW-1185">Reference proteome</keyword>
<dbReference type="Pfam" id="PF08263">
    <property type="entry name" value="LRRNT_2"/>
    <property type="match status" value="1"/>
</dbReference>
<evidence type="ECO:0000256" key="1">
    <source>
        <dbReference type="ARBA" id="ARBA00004479"/>
    </source>
</evidence>
<dbReference type="GO" id="GO:0016020">
    <property type="term" value="C:membrane"/>
    <property type="evidence" value="ECO:0007669"/>
    <property type="project" value="UniProtKB-SubCell"/>
</dbReference>
<feature type="chain" id="PRO_5015109797" evidence="10">
    <location>
        <begin position="27"/>
        <end position="388"/>
    </location>
</feature>
<dbReference type="InterPro" id="IPR013210">
    <property type="entry name" value="LRR_N_plant-typ"/>
</dbReference>
<evidence type="ECO:0000256" key="9">
    <source>
        <dbReference type="ARBA" id="ARBA00023180"/>
    </source>
</evidence>
<keyword evidence="6" id="KW-1133">Transmembrane helix</keyword>
<dbReference type="PROSITE" id="PS51257">
    <property type="entry name" value="PROKAR_LIPOPROTEIN"/>
    <property type="match status" value="1"/>
</dbReference>
<keyword evidence="7" id="KW-0472">Membrane</keyword>
<dbReference type="Gene3D" id="3.80.10.10">
    <property type="entry name" value="Ribonuclease Inhibitor"/>
    <property type="match status" value="3"/>
</dbReference>
<dbReference type="Pfam" id="PF00560">
    <property type="entry name" value="LRR_1"/>
    <property type="match status" value="4"/>
</dbReference>
<accession>A0A2P5AG79</accession>
<dbReference type="SUPFAM" id="SSF52058">
    <property type="entry name" value="L domain-like"/>
    <property type="match status" value="1"/>
</dbReference>